<dbReference type="InterPro" id="IPR012808">
    <property type="entry name" value="CHP02453"/>
</dbReference>
<dbReference type="PANTHER" id="PTHR36452:SF1">
    <property type="entry name" value="DUF2461 DOMAIN-CONTAINING PROTEIN"/>
    <property type="match status" value="1"/>
</dbReference>
<dbReference type="Pfam" id="PF09365">
    <property type="entry name" value="DUF2461"/>
    <property type="match status" value="1"/>
</dbReference>
<name>A0A846ZHT1_9GAMM</name>
<dbReference type="NCBIfam" id="TIGR02453">
    <property type="entry name" value="TIGR02453 family protein"/>
    <property type="match status" value="1"/>
</dbReference>
<dbReference type="PANTHER" id="PTHR36452">
    <property type="entry name" value="CHROMOSOME 12, WHOLE GENOME SHOTGUN SEQUENCE"/>
    <property type="match status" value="1"/>
</dbReference>
<sequence length="228" mass="26751">MSRSYFSDATFRFLRQLRRNNNREWFHAHKAQYEEHLREPFLALIADLQEPIAAISPHYRADPRKVGGSLFRIHRDVRFSNNKLPYKTWSGARFFHERRREVHSPSFYLHIEPGNCFAGGGIWHPESPTLRRIRNFIADNPGAWKRATRSAVFRKHFEFHGERLKRPPRGFDPEHELIEDLKLKSFASGAPLDDTVVCSPRLLPEIVQTFKRIAPLVDYLCASVDLEF</sequence>
<accession>A0A846ZHT1</accession>
<dbReference type="EMBL" id="JAAZQD010000001">
    <property type="protein sequence ID" value="NKZ37502.1"/>
    <property type="molecule type" value="Genomic_DNA"/>
</dbReference>
<protein>
    <submittedName>
        <fullName evidence="1">DUF2461 domain-containing protein</fullName>
    </submittedName>
</protein>
<dbReference type="RefSeq" id="WP_168608125.1">
    <property type="nucleotide sequence ID" value="NZ_JAAZQD010000001.1"/>
</dbReference>
<evidence type="ECO:0000313" key="2">
    <source>
        <dbReference type="Proteomes" id="UP000541636"/>
    </source>
</evidence>
<organism evidence="1 2">
    <name type="scientific">Oleiagrimonas citrea</name>
    <dbReference type="NCBI Taxonomy" id="1665687"/>
    <lineage>
        <taxon>Bacteria</taxon>
        <taxon>Pseudomonadati</taxon>
        <taxon>Pseudomonadota</taxon>
        <taxon>Gammaproteobacteria</taxon>
        <taxon>Lysobacterales</taxon>
        <taxon>Rhodanobacteraceae</taxon>
        <taxon>Oleiagrimonas</taxon>
    </lineage>
</organism>
<keyword evidence="2" id="KW-1185">Reference proteome</keyword>
<proteinExistence type="predicted"/>
<dbReference type="InterPro" id="IPR015996">
    <property type="entry name" value="UCP028451"/>
</dbReference>
<evidence type="ECO:0000313" key="1">
    <source>
        <dbReference type="EMBL" id="NKZ37502.1"/>
    </source>
</evidence>
<gene>
    <name evidence="1" type="ORF">HF690_00875</name>
</gene>
<dbReference type="AlphaFoldDB" id="A0A846ZHT1"/>
<reference evidence="1 2" key="1">
    <citation type="journal article" date="2017" name="Int. J. Syst. Evol. Microbiol.">
        <title>Oleiagrimonas citrea sp. nov., a marine bacterium isolated from tidal flat sediment and emended description of the genus Oleiagrimonas Fang et al. 2015 and Oleiagrimonas soli.</title>
        <authorList>
            <person name="Yang S.H."/>
            <person name="Seo H.S."/>
            <person name="Seong C.N."/>
            <person name="Kwon K.K."/>
        </authorList>
    </citation>
    <scope>NUCLEOTIDE SEQUENCE [LARGE SCALE GENOMIC DNA]</scope>
    <source>
        <strain evidence="1 2">MEBiC09124</strain>
    </source>
</reference>
<dbReference type="Proteomes" id="UP000541636">
    <property type="component" value="Unassembled WGS sequence"/>
</dbReference>
<comment type="caution">
    <text evidence="1">The sequence shown here is derived from an EMBL/GenBank/DDBJ whole genome shotgun (WGS) entry which is preliminary data.</text>
</comment>
<dbReference type="PIRSF" id="PIRSF028451">
    <property type="entry name" value="UCP028451"/>
    <property type="match status" value="1"/>
</dbReference>